<dbReference type="InterPro" id="IPR009100">
    <property type="entry name" value="AcylCoA_DH/oxidase_NM_dom_sf"/>
</dbReference>
<dbReference type="PANTHER" id="PTHR43884:SF20">
    <property type="entry name" value="ACYL-COA DEHYDROGENASE FADE28"/>
    <property type="match status" value="1"/>
</dbReference>
<keyword evidence="3" id="KW-0285">Flavoprotein</keyword>
<comment type="cofactor">
    <cofactor evidence="1">
        <name>FAD</name>
        <dbReference type="ChEBI" id="CHEBI:57692"/>
    </cofactor>
</comment>
<name>A0A1S2NBA2_9BURK</name>
<reference evidence="7 8" key="1">
    <citation type="submission" date="2014-10" db="EMBL/GenBank/DDBJ databases">
        <authorList>
            <person name="Seo M.-J."/>
            <person name="Seok Y.J."/>
            <person name="Cha I.-T."/>
        </authorList>
    </citation>
    <scope>NUCLEOTIDE SEQUENCE [LARGE SCALE GENOMIC DNA]</scope>
    <source>
        <strain evidence="7 8">NEU</strain>
    </source>
</reference>
<dbReference type="PANTHER" id="PTHR43884">
    <property type="entry name" value="ACYL-COA DEHYDROGENASE"/>
    <property type="match status" value="1"/>
</dbReference>
<dbReference type="Gene3D" id="1.10.540.10">
    <property type="entry name" value="Acyl-CoA dehydrogenase/oxidase, N-terminal domain"/>
    <property type="match status" value="1"/>
</dbReference>
<sequence>MRQLFDSTVERLFADLASPAAVLACEDGAWPHAMWAAVEESGFPLALTPESLGGAGAGWADVCGVVRLAGRHNLPLPLPEAMLANWLLGAAGLAPAPGAVSIAASGSLRLHGGVVSGEAAEVPWGGAVPFVVAVTGGGEPAVVLLPTEAAQRRDSANTASEPRATLLFQDVAPAAHAPLPSGWPTDVLLLGGAMIRAAQIAGALEAVLEMATGYASERVQFGKPIGRFQAIQHQAALLAEHAAATVMAAEAAFAAAETRIVRLPAIAAKICASEAAGIGAGVAHAVHGAIGFTHEHVLHLSTRRLWSWRSEFGSATAWSQQLGRAVCAAGPAGFWPGVTDGHFDTLMEQRS</sequence>
<dbReference type="InterPro" id="IPR009075">
    <property type="entry name" value="AcylCo_DH/oxidase_C"/>
</dbReference>
<organism evidence="7 8">
    <name type="scientific">Massilia timonae</name>
    <dbReference type="NCBI Taxonomy" id="47229"/>
    <lineage>
        <taxon>Bacteria</taxon>
        <taxon>Pseudomonadati</taxon>
        <taxon>Pseudomonadota</taxon>
        <taxon>Betaproteobacteria</taxon>
        <taxon>Burkholderiales</taxon>
        <taxon>Oxalobacteraceae</taxon>
        <taxon>Telluria group</taxon>
        <taxon>Massilia</taxon>
    </lineage>
</organism>
<evidence type="ECO:0000259" key="6">
    <source>
        <dbReference type="Pfam" id="PF00441"/>
    </source>
</evidence>
<dbReference type="InterPro" id="IPR037069">
    <property type="entry name" value="AcylCoA_DH/ox_N_sf"/>
</dbReference>
<evidence type="ECO:0000313" key="7">
    <source>
        <dbReference type="EMBL" id="OIJ42123.1"/>
    </source>
</evidence>
<evidence type="ECO:0000256" key="2">
    <source>
        <dbReference type="ARBA" id="ARBA00009347"/>
    </source>
</evidence>
<evidence type="ECO:0000256" key="1">
    <source>
        <dbReference type="ARBA" id="ARBA00001974"/>
    </source>
</evidence>
<dbReference type="InterPro" id="IPR036250">
    <property type="entry name" value="AcylCo_DH-like_C"/>
</dbReference>
<keyword evidence="5" id="KW-0560">Oxidoreductase</keyword>
<evidence type="ECO:0000256" key="5">
    <source>
        <dbReference type="ARBA" id="ARBA00023002"/>
    </source>
</evidence>
<dbReference type="GO" id="GO:0003995">
    <property type="term" value="F:acyl-CoA dehydrogenase activity"/>
    <property type="evidence" value="ECO:0007669"/>
    <property type="project" value="TreeGrafter"/>
</dbReference>
<dbReference type="Proteomes" id="UP000180246">
    <property type="component" value="Unassembled WGS sequence"/>
</dbReference>
<dbReference type="AlphaFoldDB" id="A0A1S2NBA2"/>
<comment type="caution">
    <text evidence="7">The sequence shown here is derived from an EMBL/GenBank/DDBJ whole genome shotgun (WGS) entry which is preliminary data.</text>
</comment>
<dbReference type="Gene3D" id="1.20.140.10">
    <property type="entry name" value="Butyryl-CoA Dehydrogenase, subunit A, domain 3"/>
    <property type="match status" value="1"/>
</dbReference>
<dbReference type="SUPFAM" id="SSF56645">
    <property type="entry name" value="Acyl-CoA dehydrogenase NM domain-like"/>
    <property type="match status" value="1"/>
</dbReference>
<evidence type="ECO:0000256" key="4">
    <source>
        <dbReference type="ARBA" id="ARBA00022827"/>
    </source>
</evidence>
<accession>A0A1S2NBA2</accession>
<dbReference type="EMBL" id="JRYB01000001">
    <property type="protein sequence ID" value="OIJ42123.1"/>
    <property type="molecule type" value="Genomic_DNA"/>
</dbReference>
<dbReference type="GO" id="GO:0050660">
    <property type="term" value="F:flavin adenine dinucleotide binding"/>
    <property type="evidence" value="ECO:0007669"/>
    <property type="project" value="InterPro"/>
</dbReference>
<dbReference type="RefSeq" id="WP_071362805.1">
    <property type="nucleotide sequence ID" value="NZ_JRYB01000001.1"/>
</dbReference>
<gene>
    <name evidence="7" type="ORF">LO55_4024</name>
</gene>
<evidence type="ECO:0000313" key="8">
    <source>
        <dbReference type="Proteomes" id="UP000180246"/>
    </source>
</evidence>
<feature type="domain" description="Acyl-CoA dehydrogenase/oxidase C-terminal" evidence="6">
    <location>
        <begin position="194"/>
        <end position="303"/>
    </location>
</feature>
<dbReference type="SUPFAM" id="SSF47203">
    <property type="entry name" value="Acyl-CoA dehydrogenase C-terminal domain-like"/>
    <property type="match status" value="1"/>
</dbReference>
<dbReference type="Pfam" id="PF00441">
    <property type="entry name" value="Acyl-CoA_dh_1"/>
    <property type="match status" value="1"/>
</dbReference>
<keyword evidence="4" id="KW-0274">FAD</keyword>
<evidence type="ECO:0000256" key="3">
    <source>
        <dbReference type="ARBA" id="ARBA00022630"/>
    </source>
</evidence>
<proteinExistence type="inferred from homology"/>
<protein>
    <recommendedName>
        <fullName evidence="6">Acyl-CoA dehydrogenase/oxidase C-terminal domain-containing protein</fullName>
    </recommendedName>
</protein>
<comment type="similarity">
    <text evidence="2">Belongs to the acyl-CoA dehydrogenase family.</text>
</comment>